<dbReference type="Gene3D" id="3.40.220.10">
    <property type="entry name" value="Leucine Aminopeptidase, subunit E, domain 1"/>
    <property type="match status" value="1"/>
</dbReference>
<keyword evidence="4" id="KW-1185">Reference proteome</keyword>
<protein>
    <submittedName>
        <fullName evidence="3">Macro domain-containing protein</fullName>
    </submittedName>
</protein>
<proteinExistence type="predicted"/>
<dbReference type="CDD" id="cd02901">
    <property type="entry name" value="Macro_Poa1p-like"/>
    <property type="match status" value="1"/>
</dbReference>
<dbReference type="SMART" id="SM00506">
    <property type="entry name" value="A1pp"/>
    <property type="match status" value="1"/>
</dbReference>
<gene>
    <name evidence="3" type="ORF">GCM10022235_54180</name>
</gene>
<dbReference type="PANTHER" id="PTHR12521:SF0">
    <property type="entry name" value="ADP-RIBOSE GLYCOHYDROLASE OARD1"/>
    <property type="match status" value="1"/>
</dbReference>
<comment type="catalytic activity">
    <reaction evidence="1">
        <text>an N-(ADP-alpha-D-ribosyl)-thymidine in DNA + H2O = a thymidine in DNA + ADP-D-ribose</text>
        <dbReference type="Rhea" id="RHEA:71655"/>
        <dbReference type="Rhea" id="RHEA-COMP:13556"/>
        <dbReference type="Rhea" id="RHEA-COMP:18051"/>
        <dbReference type="ChEBI" id="CHEBI:15377"/>
        <dbReference type="ChEBI" id="CHEBI:57967"/>
        <dbReference type="ChEBI" id="CHEBI:137386"/>
        <dbReference type="ChEBI" id="CHEBI:191199"/>
    </reaction>
    <physiologicalReaction direction="left-to-right" evidence="1">
        <dbReference type="Rhea" id="RHEA:71656"/>
    </physiologicalReaction>
</comment>
<dbReference type="InterPro" id="IPR050892">
    <property type="entry name" value="ADP-ribose_metab_enzymes"/>
</dbReference>
<evidence type="ECO:0000313" key="3">
    <source>
        <dbReference type="EMBL" id="GAA3577407.1"/>
    </source>
</evidence>
<dbReference type="EMBL" id="BAABAA010000007">
    <property type="protein sequence ID" value="GAA3577407.1"/>
    <property type="molecule type" value="Genomic_DNA"/>
</dbReference>
<dbReference type="RefSeq" id="WP_344845142.1">
    <property type="nucleotide sequence ID" value="NZ_BAABAA010000007.1"/>
</dbReference>
<accession>A0ABP6Y4V4</accession>
<name>A0ABP6Y4V4_9ACTN</name>
<reference evidence="4" key="1">
    <citation type="journal article" date="2019" name="Int. J. Syst. Evol. Microbiol.">
        <title>The Global Catalogue of Microorganisms (GCM) 10K type strain sequencing project: providing services to taxonomists for standard genome sequencing and annotation.</title>
        <authorList>
            <consortium name="The Broad Institute Genomics Platform"/>
            <consortium name="The Broad Institute Genome Sequencing Center for Infectious Disease"/>
            <person name="Wu L."/>
            <person name="Ma J."/>
        </authorList>
    </citation>
    <scope>NUCLEOTIDE SEQUENCE [LARGE SCALE GENOMIC DNA]</scope>
    <source>
        <strain evidence="4">JCM 16928</strain>
    </source>
</reference>
<dbReference type="PROSITE" id="PS51154">
    <property type="entry name" value="MACRO"/>
    <property type="match status" value="1"/>
</dbReference>
<evidence type="ECO:0000259" key="2">
    <source>
        <dbReference type="PROSITE" id="PS51154"/>
    </source>
</evidence>
<feature type="domain" description="Macro" evidence="2">
    <location>
        <begin position="1"/>
        <end position="156"/>
    </location>
</feature>
<dbReference type="InterPro" id="IPR002589">
    <property type="entry name" value="Macro_dom"/>
</dbReference>
<comment type="caution">
    <text evidence="3">The sequence shown here is derived from an EMBL/GenBank/DDBJ whole genome shotgun (WGS) entry which is preliminary data.</text>
</comment>
<dbReference type="SUPFAM" id="SSF52949">
    <property type="entry name" value="Macro domain-like"/>
    <property type="match status" value="1"/>
</dbReference>
<dbReference type="InterPro" id="IPR043472">
    <property type="entry name" value="Macro_dom-like"/>
</dbReference>
<sequence>MIRNVKGDLLRQDADALINTVNTAGIMGKGIALQFKRAWPQMFEEYEAACKRGEVQLGTMHVWPTGSLTSPRFIINFPTKGHWRSRSRLEDIETGLIDLVRVIDEHEISSVAVPPLGCGNGGLDWADVEPLIHQALAPVADHVDVRVFAPDGAPEAKTMVNRQKPPPLNSTRSAMLALIHAYVQFTFGPPSLIEVQKLAYFLQLSGEDLNMEFKPHVYGPYADALRRALSAMEGHYITGFGDGSARVADAAPIEVLPEAIGQIDGYIATHPETARRIAAVLDEIAGFESAYGLELLASVHWVMTHDPAARDDSAAAHAAVRDWSQRKSGLFTQPHVERAWQSLHDRGLVAS</sequence>
<dbReference type="Pfam" id="PF01661">
    <property type="entry name" value="Macro"/>
    <property type="match status" value="1"/>
</dbReference>
<dbReference type="PANTHER" id="PTHR12521">
    <property type="entry name" value="PROTEIN C6ORF130"/>
    <property type="match status" value="1"/>
</dbReference>
<evidence type="ECO:0000313" key="4">
    <source>
        <dbReference type="Proteomes" id="UP001501222"/>
    </source>
</evidence>
<organism evidence="3 4">
    <name type="scientific">Kribbella ginsengisoli</name>
    <dbReference type="NCBI Taxonomy" id="363865"/>
    <lineage>
        <taxon>Bacteria</taxon>
        <taxon>Bacillati</taxon>
        <taxon>Actinomycetota</taxon>
        <taxon>Actinomycetes</taxon>
        <taxon>Propionibacteriales</taxon>
        <taxon>Kribbellaceae</taxon>
        <taxon>Kribbella</taxon>
    </lineage>
</organism>
<evidence type="ECO:0000256" key="1">
    <source>
        <dbReference type="ARBA" id="ARBA00035885"/>
    </source>
</evidence>
<dbReference type="Proteomes" id="UP001501222">
    <property type="component" value="Unassembled WGS sequence"/>
</dbReference>